<name>A0A9X2MQA2_9FIRM</name>
<dbReference type="PANTHER" id="PTHR39961">
    <property type="entry name" value="HYPOTHETICAL CYTOSOLIC PROTEIN"/>
    <property type="match status" value="1"/>
</dbReference>
<protein>
    <submittedName>
        <fullName evidence="1">Ribonuclease H-like YkuK family protein</fullName>
    </submittedName>
</protein>
<dbReference type="Pfam" id="PF04308">
    <property type="entry name" value="RNaseH_like"/>
    <property type="match status" value="1"/>
</dbReference>
<sequence length="153" mass="16889">MHSPTYGEVSYSKMIQIIKNFISKSPDSMYNISVGTDSQNFGYTKTVVVVAIHRVGNGGIFFYDVKKVKKITNITQKLFFETSMSLEIAIALSKALEQEKIDFGISIHVDAGENGKTSKIIPEIVGWIKACGFNCETKPNSYAASSIADKYSK</sequence>
<reference evidence="1" key="1">
    <citation type="submission" date="2022-07" db="EMBL/GenBank/DDBJ databases">
        <title>Enhanced cultured diversity of the mouse gut microbiota enables custom-made synthetic communities.</title>
        <authorList>
            <person name="Afrizal A."/>
        </authorList>
    </citation>
    <scope>NUCLEOTIDE SEQUENCE</scope>
    <source>
        <strain evidence="1">DSM 29482</strain>
    </source>
</reference>
<evidence type="ECO:0000313" key="2">
    <source>
        <dbReference type="Proteomes" id="UP001142078"/>
    </source>
</evidence>
<dbReference type="OrthoDB" id="37369at2"/>
<organism evidence="1 2">
    <name type="scientific">Anaerosalibacter massiliensis</name>
    <dbReference type="NCBI Taxonomy" id="1347392"/>
    <lineage>
        <taxon>Bacteria</taxon>
        <taxon>Bacillati</taxon>
        <taxon>Bacillota</taxon>
        <taxon>Tissierellia</taxon>
        <taxon>Tissierellales</taxon>
        <taxon>Sporanaerobacteraceae</taxon>
        <taxon>Anaerosalibacter</taxon>
    </lineage>
</organism>
<dbReference type="InterPro" id="IPR007405">
    <property type="entry name" value="Phage_KVP40_Orf299"/>
</dbReference>
<accession>A0A9X2MQA2</accession>
<dbReference type="RefSeq" id="WP_042683193.1">
    <property type="nucleotide sequence ID" value="NZ_CABKTM010000074.1"/>
</dbReference>
<dbReference type="AlphaFoldDB" id="A0A9X2MQA2"/>
<dbReference type="EMBL" id="JANJZL010000013">
    <property type="protein sequence ID" value="MCR2045201.1"/>
    <property type="molecule type" value="Genomic_DNA"/>
</dbReference>
<dbReference type="Proteomes" id="UP001142078">
    <property type="component" value="Unassembled WGS sequence"/>
</dbReference>
<keyword evidence="2" id="KW-1185">Reference proteome</keyword>
<comment type="caution">
    <text evidence="1">The sequence shown here is derived from an EMBL/GenBank/DDBJ whole genome shotgun (WGS) entry which is preliminary data.</text>
</comment>
<proteinExistence type="predicted"/>
<evidence type="ECO:0000313" key="1">
    <source>
        <dbReference type="EMBL" id="MCR2045201.1"/>
    </source>
</evidence>
<gene>
    <name evidence="1" type="ORF">NSA23_13910</name>
</gene>
<dbReference type="PANTHER" id="PTHR39961:SF1">
    <property type="entry name" value="DUF458 DOMAIN-CONTAINING PROTEIN"/>
    <property type="match status" value="1"/>
</dbReference>